<evidence type="ECO:0000313" key="14">
    <source>
        <dbReference type="Proteomes" id="UP000319829"/>
    </source>
</evidence>
<protein>
    <recommendedName>
        <fullName evidence="11">Zinc metalloprotease</fullName>
        <ecNumber evidence="11">3.4.24.-</ecNumber>
    </recommendedName>
</protein>
<dbReference type="InterPro" id="IPR036034">
    <property type="entry name" value="PDZ_sf"/>
</dbReference>
<evidence type="ECO:0000256" key="1">
    <source>
        <dbReference type="ARBA" id="ARBA00001947"/>
    </source>
</evidence>
<evidence type="ECO:0000313" key="13">
    <source>
        <dbReference type="EMBL" id="TMQ56332.1"/>
    </source>
</evidence>
<evidence type="ECO:0000256" key="4">
    <source>
        <dbReference type="ARBA" id="ARBA00022670"/>
    </source>
</evidence>
<dbReference type="GO" id="GO:0046872">
    <property type="term" value="F:metal ion binding"/>
    <property type="evidence" value="ECO:0007669"/>
    <property type="project" value="UniProtKB-KW"/>
</dbReference>
<dbReference type="SMART" id="SM00228">
    <property type="entry name" value="PDZ"/>
    <property type="match status" value="2"/>
</dbReference>
<dbReference type="GO" id="GO:0004222">
    <property type="term" value="F:metalloendopeptidase activity"/>
    <property type="evidence" value="ECO:0007669"/>
    <property type="project" value="InterPro"/>
</dbReference>
<feature type="domain" description="PDZ" evidence="12">
    <location>
        <begin position="181"/>
        <end position="260"/>
    </location>
</feature>
<dbReference type="Proteomes" id="UP000319829">
    <property type="component" value="Unassembled WGS sequence"/>
</dbReference>
<comment type="cofactor">
    <cofactor evidence="1 11">
        <name>Zn(2+)</name>
        <dbReference type="ChEBI" id="CHEBI:29105"/>
    </cofactor>
</comment>
<comment type="subcellular location">
    <subcellularLocation>
        <location evidence="2">Membrane</location>
        <topology evidence="2">Multi-pass membrane protein</topology>
    </subcellularLocation>
</comment>
<keyword evidence="11" id="KW-0479">Metal-binding</keyword>
<feature type="transmembrane region" description="Helical" evidence="11">
    <location>
        <begin position="7"/>
        <end position="29"/>
    </location>
</feature>
<evidence type="ECO:0000259" key="12">
    <source>
        <dbReference type="PROSITE" id="PS50106"/>
    </source>
</evidence>
<dbReference type="EMBL" id="VBOU01000002">
    <property type="protein sequence ID" value="TMQ56332.1"/>
    <property type="molecule type" value="Genomic_DNA"/>
</dbReference>
<proteinExistence type="inferred from homology"/>
<dbReference type="EC" id="3.4.24.-" evidence="11"/>
<dbReference type="AlphaFoldDB" id="A0A538SYB2"/>
<feature type="transmembrane region" description="Helical" evidence="11">
    <location>
        <begin position="406"/>
        <end position="425"/>
    </location>
</feature>
<keyword evidence="5 11" id="KW-0812">Transmembrane</keyword>
<keyword evidence="8 11" id="KW-1133">Transmembrane helix</keyword>
<dbReference type="SUPFAM" id="SSF50156">
    <property type="entry name" value="PDZ domain-like"/>
    <property type="match status" value="2"/>
</dbReference>
<evidence type="ECO:0000256" key="5">
    <source>
        <dbReference type="ARBA" id="ARBA00022692"/>
    </source>
</evidence>
<sequence>MHDFWTIALYGSMVLGVLVFVHELGHFLVAKWLGVQVLSFSIGMGPRLFGFRRGGTDYRISVLPLGGFVRMAGDSPDSQDRQGQPHEFLSKPWWVRALITAAGPIANLILAFLINVVVYVIGVRTPDFPSVVGRVSPHSIVESIGVREWDRIAVLDGRPAGTMRQLAVAIDHVVGAKGPEYVPLTVSRHGKEVALRVPRRDAARLAGELDWKTGTVIGRVFVGLPAYQAGLREGDEIVSVNGERVGTWSELSARIRRSPDTPLDLKVRRGSQMFLVTVKTTPDSVIGISLPETITVVERFPLPQAAWLGVRQTLYAAGQIYSGLWSFVTNPIRLSSSVAGPIAIAQVARDQARSGWDQLLSFASFISVALMAMNLLPIPILDGGHVLFALLEGIRRKPLSLKTQAAFQRVGLAVLGGLVIFSFANDLTRVSKRWRAEEDINRRLHHNTPADTVPSPDGR</sequence>
<keyword evidence="7 11" id="KW-0862">Zinc</keyword>
<feature type="transmembrane region" description="Helical" evidence="11">
    <location>
        <begin position="93"/>
        <end position="121"/>
    </location>
</feature>
<dbReference type="InterPro" id="IPR001478">
    <property type="entry name" value="PDZ"/>
</dbReference>
<keyword evidence="4 13" id="KW-0645">Protease</keyword>
<reference evidence="13 14" key="1">
    <citation type="journal article" date="2019" name="Nat. Microbiol.">
        <title>Mediterranean grassland soil C-N compound turnover is dependent on rainfall and depth, and is mediated by genomically divergent microorganisms.</title>
        <authorList>
            <person name="Diamond S."/>
            <person name="Andeer P.F."/>
            <person name="Li Z."/>
            <person name="Crits-Christoph A."/>
            <person name="Burstein D."/>
            <person name="Anantharaman K."/>
            <person name="Lane K.R."/>
            <person name="Thomas B.C."/>
            <person name="Pan C."/>
            <person name="Northen T.R."/>
            <person name="Banfield J.F."/>
        </authorList>
    </citation>
    <scope>NUCLEOTIDE SEQUENCE [LARGE SCALE GENOMIC DNA]</scope>
    <source>
        <strain evidence="13">WS_4</strain>
    </source>
</reference>
<dbReference type="PROSITE" id="PS50106">
    <property type="entry name" value="PDZ"/>
    <property type="match status" value="1"/>
</dbReference>
<feature type="transmembrane region" description="Helical" evidence="11">
    <location>
        <begin position="359"/>
        <end position="381"/>
    </location>
</feature>
<dbReference type="CDD" id="cd23081">
    <property type="entry name" value="cpPDZ_EcRseP-like"/>
    <property type="match status" value="1"/>
</dbReference>
<dbReference type="Pfam" id="PF02163">
    <property type="entry name" value="Peptidase_M50"/>
    <property type="match status" value="1"/>
</dbReference>
<dbReference type="GO" id="GO:0006508">
    <property type="term" value="P:proteolysis"/>
    <property type="evidence" value="ECO:0007669"/>
    <property type="project" value="UniProtKB-KW"/>
</dbReference>
<keyword evidence="9 11" id="KW-0482">Metalloprotease</keyword>
<accession>A0A538SYB2</accession>
<name>A0A538SYB2_UNCEI</name>
<evidence type="ECO:0000256" key="2">
    <source>
        <dbReference type="ARBA" id="ARBA00004141"/>
    </source>
</evidence>
<keyword evidence="6 11" id="KW-0378">Hydrolase</keyword>
<dbReference type="PANTHER" id="PTHR42837:SF2">
    <property type="entry name" value="MEMBRANE METALLOPROTEASE ARASP2, CHLOROPLASTIC-RELATED"/>
    <property type="match status" value="1"/>
</dbReference>
<gene>
    <name evidence="13" type="primary">rseP</name>
    <name evidence="13" type="ORF">E6K74_00425</name>
</gene>
<dbReference type="GO" id="GO:0016020">
    <property type="term" value="C:membrane"/>
    <property type="evidence" value="ECO:0007669"/>
    <property type="project" value="UniProtKB-SubCell"/>
</dbReference>
<dbReference type="InterPro" id="IPR008915">
    <property type="entry name" value="Peptidase_M50"/>
</dbReference>
<comment type="similarity">
    <text evidence="3 11">Belongs to the peptidase M50B family.</text>
</comment>
<evidence type="ECO:0000256" key="8">
    <source>
        <dbReference type="ARBA" id="ARBA00022989"/>
    </source>
</evidence>
<dbReference type="InterPro" id="IPR041489">
    <property type="entry name" value="PDZ_6"/>
</dbReference>
<dbReference type="PANTHER" id="PTHR42837">
    <property type="entry name" value="REGULATOR OF SIGMA-E PROTEASE RSEP"/>
    <property type="match status" value="1"/>
</dbReference>
<evidence type="ECO:0000256" key="11">
    <source>
        <dbReference type="RuleBase" id="RU362031"/>
    </source>
</evidence>
<dbReference type="Gene3D" id="2.30.42.10">
    <property type="match status" value="2"/>
</dbReference>
<dbReference type="CDD" id="cd06163">
    <property type="entry name" value="S2P-M50_PDZ_RseP-like"/>
    <property type="match status" value="1"/>
</dbReference>
<dbReference type="Pfam" id="PF17820">
    <property type="entry name" value="PDZ_6"/>
    <property type="match status" value="1"/>
</dbReference>
<evidence type="ECO:0000256" key="3">
    <source>
        <dbReference type="ARBA" id="ARBA00007931"/>
    </source>
</evidence>
<evidence type="ECO:0000256" key="7">
    <source>
        <dbReference type="ARBA" id="ARBA00022833"/>
    </source>
</evidence>
<evidence type="ECO:0000256" key="10">
    <source>
        <dbReference type="ARBA" id="ARBA00023136"/>
    </source>
</evidence>
<comment type="caution">
    <text evidence="13">The sequence shown here is derived from an EMBL/GenBank/DDBJ whole genome shotgun (WGS) entry which is preliminary data.</text>
</comment>
<dbReference type="InterPro" id="IPR004387">
    <property type="entry name" value="Pept_M50_Zn"/>
</dbReference>
<evidence type="ECO:0000256" key="6">
    <source>
        <dbReference type="ARBA" id="ARBA00022801"/>
    </source>
</evidence>
<dbReference type="NCBIfam" id="TIGR00054">
    <property type="entry name" value="RIP metalloprotease RseP"/>
    <property type="match status" value="1"/>
</dbReference>
<evidence type="ECO:0000256" key="9">
    <source>
        <dbReference type="ARBA" id="ARBA00023049"/>
    </source>
</evidence>
<organism evidence="13 14">
    <name type="scientific">Eiseniibacteriota bacterium</name>
    <dbReference type="NCBI Taxonomy" id="2212470"/>
    <lineage>
        <taxon>Bacteria</taxon>
        <taxon>Candidatus Eiseniibacteriota</taxon>
    </lineage>
</organism>
<keyword evidence="10 11" id="KW-0472">Membrane</keyword>